<organism evidence="8 9">
    <name type="scientific">Thermovibrio ammonificans (strain DSM 15698 / JCM 12110 / HB-1)</name>
    <dbReference type="NCBI Taxonomy" id="648996"/>
    <lineage>
        <taxon>Bacteria</taxon>
        <taxon>Pseudomonadati</taxon>
        <taxon>Aquificota</taxon>
        <taxon>Aquificia</taxon>
        <taxon>Desulfurobacteriales</taxon>
        <taxon>Desulfurobacteriaceae</taxon>
        <taxon>Thermovibrio</taxon>
    </lineage>
</organism>
<keyword evidence="4 5" id="KW-0975">Bacterial flagellum</keyword>
<keyword evidence="8" id="KW-0966">Cell projection</keyword>
<comment type="subunit">
    <text evidence="2 5">Homopentamer.</text>
</comment>
<feature type="coiled-coil region" evidence="5">
    <location>
        <begin position="384"/>
        <end position="432"/>
    </location>
</feature>
<dbReference type="InterPro" id="IPR003481">
    <property type="entry name" value="FliD_N"/>
</dbReference>
<dbReference type="GO" id="GO:0009421">
    <property type="term" value="C:bacterial-type flagellum filament cap"/>
    <property type="evidence" value="ECO:0007669"/>
    <property type="project" value="InterPro"/>
</dbReference>
<dbReference type="RefSeq" id="WP_013537910.1">
    <property type="nucleotide sequence ID" value="NC_014926.1"/>
</dbReference>
<evidence type="ECO:0000256" key="2">
    <source>
        <dbReference type="ARBA" id="ARBA00011255"/>
    </source>
</evidence>
<accession>E8T2M9</accession>
<evidence type="ECO:0000313" key="8">
    <source>
        <dbReference type="EMBL" id="ADU97124.1"/>
    </source>
</evidence>
<dbReference type="GO" id="GO:0009424">
    <property type="term" value="C:bacterial-type flagellum hook"/>
    <property type="evidence" value="ECO:0007669"/>
    <property type="project" value="UniProtKB-UniRule"/>
</dbReference>
<evidence type="ECO:0000256" key="5">
    <source>
        <dbReference type="RuleBase" id="RU362066"/>
    </source>
</evidence>
<dbReference type="InterPro" id="IPR040026">
    <property type="entry name" value="FliD"/>
</dbReference>
<dbReference type="HOGENOM" id="CLU_051679_0_0_0"/>
<reference evidence="8" key="1">
    <citation type="submission" date="2011-01" db="EMBL/GenBank/DDBJ databases">
        <title>Complete sequence of chromosome of Thermovibrio ammonificans HB-1.</title>
        <authorList>
            <consortium name="US DOE Joint Genome Institute"/>
            <person name="Lucas S."/>
            <person name="Copeland A."/>
            <person name="Lapidus A."/>
            <person name="Cheng J.-F."/>
            <person name="Goodwin L."/>
            <person name="Pitluck S."/>
            <person name="Davenport K."/>
            <person name="Detter J.C."/>
            <person name="Han C."/>
            <person name="Tapia R."/>
            <person name="Land M."/>
            <person name="Hauser L."/>
            <person name="Kyrpides N."/>
            <person name="Ivanova N."/>
            <person name="Ovchinnikova G."/>
            <person name="Vetriani C."/>
            <person name="Woyke T."/>
        </authorList>
    </citation>
    <scope>NUCLEOTIDE SEQUENCE [LARGE SCALE GENOMIC DNA]</scope>
    <source>
        <strain evidence="8">HB-1</strain>
    </source>
</reference>
<gene>
    <name evidence="8" type="ordered locus">Theam_1160</name>
</gene>
<evidence type="ECO:0000256" key="3">
    <source>
        <dbReference type="ARBA" id="ARBA00023054"/>
    </source>
</evidence>
<evidence type="ECO:0000313" key="9">
    <source>
        <dbReference type="Proteomes" id="UP000006362"/>
    </source>
</evidence>
<name>E8T2M9_THEA1</name>
<dbReference type="EMBL" id="CP002444">
    <property type="protein sequence ID" value="ADU97124.1"/>
    <property type="molecule type" value="Genomic_DNA"/>
</dbReference>
<dbReference type="GO" id="GO:0007155">
    <property type="term" value="P:cell adhesion"/>
    <property type="evidence" value="ECO:0007669"/>
    <property type="project" value="InterPro"/>
</dbReference>
<dbReference type="PANTHER" id="PTHR30288">
    <property type="entry name" value="FLAGELLAR CAP/ASSEMBLY PROTEIN FLID"/>
    <property type="match status" value="1"/>
</dbReference>
<evidence type="ECO:0000259" key="6">
    <source>
        <dbReference type="Pfam" id="PF02465"/>
    </source>
</evidence>
<proteinExistence type="inferred from homology"/>
<dbReference type="OrthoDB" id="9908at2"/>
<dbReference type="GO" id="GO:0005576">
    <property type="term" value="C:extracellular region"/>
    <property type="evidence" value="ECO:0007669"/>
    <property type="project" value="UniProtKB-SubCell"/>
</dbReference>
<comment type="function">
    <text evidence="5">Required for morphogenesis and for the elongation of the flagellar filament by facilitating polymerization of the flagellin monomers at the tip of growing filament. Forms a capping structure, which prevents flagellin subunits (transported through the central channel of the flagellum) from leaking out without polymerization at the distal end.</text>
</comment>
<feature type="domain" description="Flagellar hook-associated protein 2 C-terminal" evidence="7">
    <location>
        <begin position="227"/>
        <end position="427"/>
    </location>
</feature>
<keyword evidence="8" id="KW-0969">Cilium</keyword>
<dbReference type="eggNOG" id="COG1345">
    <property type="taxonomic scope" value="Bacteria"/>
</dbReference>
<keyword evidence="9" id="KW-1185">Reference proteome</keyword>
<dbReference type="Pfam" id="PF07195">
    <property type="entry name" value="FliD_C"/>
    <property type="match status" value="1"/>
</dbReference>
<comment type="subcellular location">
    <subcellularLocation>
        <location evidence="5">Secreted</location>
    </subcellularLocation>
    <subcellularLocation>
        <location evidence="5">Bacterial flagellum</location>
    </subcellularLocation>
</comment>
<dbReference type="InterPro" id="IPR010809">
    <property type="entry name" value="FliD_C"/>
</dbReference>
<dbReference type="Pfam" id="PF02465">
    <property type="entry name" value="FliD_N"/>
    <property type="match status" value="1"/>
</dbReference>
<dbReference type="STRING" id="648996.Theam_1160"/>
<protein>
    <recommendedName>
        <fullName evidence="5">Flagellar hook-associated protein 2</fullName>
        <shortName evidence="5">HAP2</shortName>
    </recommendedName>
    <alternativeName>
        <fullName evidence="5">Flagellar cap protein</fullName>
    </alternativeName>
</protein>
<keyword evidence="8" id="KW-0282">Flagellum</keyword>
<dbReference type="PANTHER" id="PTHR30288:SF0">
    <property type="entry name" value="FLAGELLAR HOOK-ASSOCIATED PROTEIN 2"/>
    <property type="match status" value="1"/>
</dbReference>
<evidence type="ECO:0000256" key="1">
    <source>
        <dbReference type="ARBA" id="ARBA00009764"/>
    </source>
</evidence>
<keyword evidence="5" id="KW-0964">Secreted</keyword>
<dbReference type="AlphaFoldDB" id="E8T2M9"/>
<keyword evidence="3 5" id="KW-0175">Coiled coil</keyword>
<feature type="domain" description="Flagellar hook-associated protein 2 N-terminal" evidence="6">
    <location>
        <begin position="14"/>
        <end position="110"/>
    </location>
</feature>
<dbReference type="KEGG" id="tam:Theam_1160"/>
<evidence type="ECO:0000256" key="4">
    <source>
        <dbReference type="ARBA" id="ARBA00023143"/>
    </source>
</evidence>
<comment type="similarity">
    <text evidence="1 5">Belongs to the FliD family.</text>
</comment>
<dbReference type="GO" id="GO:0071973">
    <property type="term" value="P:bacterial-type flagellum-dependent cell motility"/>
    <property type="evidence" value="ECO:0007669"/>
    <property type="project" value="TreeGrafter"/>
</dbReference>
<sequence length="449" mass="48740">MAGELYISNLVGSFDYQQILSLYYQSQSAPIQFLQQKENTINQKISALKEFQTDIQNLYDAFDTLTSPNLLDSKSVTVSDPSVLTAQVTDPLSAQPGTVDVTVDALAKNDVWLSQAGVTDLSSAVATTSGTIQISYAGQVVATIDYDTDTTDSTEPSTLTEIADAINNAQDKVVASVIYDGSQYRLLLRGVDTGADNTISITEVGGGDLLDQLQLGDNYSSSHVQTAQDAQIDIYGTTITSSTNTFDNALPGVELTVNSTGTTAVTVTQDFQPFKDALDKFVNAYNTIVDFLNDKAGKDGILADDTSLFMIRSSILSKMDPLFQLGILDVDKDTGHVSVDSAKLDDLLNSNPSAVEDAITDLKNSMQDYLLFLEGPDSPVENQIDNYNNEISSIEDQIDFLNKNLKEQMDVLKQQLIQVQLLQAQMEEIKAKLTSVFGTPTLFPTNTTQ</sequence>
<dbReference type="Proteomes" id="UP000006362">
    <property type="component" value="Chromosome"/>
</dbReference>
<evidence type="ECO:0000259" key="7">
    <source>
        <dbReference type="Pfam" id="PF07195"/>
    </source>
</evidence>